<dbReference type="OrthoDB" id="3352270at2759"/>
<dbReference type="KEGG" id="cci:CC1G_07175"/>
<sequence>MKVHQFSHRPASINTLPVELLTRIFVLGAGYDYLYEDSPFLLKPNQDIYPPPSSFQTLASHVCHRWRQIAIRTPSLWKTIHLREPVHIPRAKAYLERCSASSNYLLDILVDTVAQEEHIPGVTLCREEINAIFELIIPHVAHWRSFHLKVRDNECKLSARHYLGSCGPAPRLETLQLYHFEDYRTAQNLYLATYRPPVVVFSNSLPRLRNVSLIGVNLPWTRSPYLVNLEKLELALHPDNIRPSYECWDHILRNSPNLQSLNLHYSGPRVDTGEDKLAWHETSNKIILEHLTDLGLTDLDPDYLCDLMERLHLPNVKKITWDLCDQDYTTFIDLVTRKTEVTVMATPPATPPIGSDSRSKMSVSSLLSDTVLDRQVVSPSPTTMSIYTGPLPNISKLETVVISALDCSLRSWKSLLGALEGLKRLEVDFSRLGPGFWSVLTGESEGGVKTMHTSKPLLVPKLEVIKVSGLPGTEIEREIKRRAVQSCLRHWIVRWSTAMKGEDSILDALAQNGCWVSEEGYTKVAEADQRVYVIVETFAEGDEEDDDDEGEDLEEDVETPADSGSDEAGSDSDLPSTPSPSSVQTHIIVPNSI</sequence>
<dbReference type="Proteomes" id="UP000001861">
    <property type="component" value="Unassembled WGS sequence"/>
</dbReference>
<dbReference type="OMA" id="THIQRAR"/>
<dbReference type="Pfam" id="PF12937">
    <property type="entry name" value="F-box-like"/>
    <property type="match status" value="1"/>
</dbReference>
<protein>
    <recommendedName>
        <fullName evidence="2">F-box domain-containing protein</fullName>
    </recommendedName>
</protein>
<dbReference type="eggNOG" id="ENOG502SIGX">
    <property type="taxonomic scope" value="Eukaryota"/>
</dbReference>
<dbReference type="VEuPathDB" id="FungiDB:CC1G_07175"/>
<evidence type="ECO:0000256" key="1">
    <source>
        <dbReference type="SAM" id="MobiDB-lite"/>
    </source>
</evidence>
<accession>A8NRC5</accession>
<dbReference type="Gene3D" id="1.20.1280.50">
    <property type="match status" value="1"/>
</dbReference>
<name>A8NRC5_COPC7</name>
<dbReference type="RefSeq" id="XP_001835751.1">
    <property type="nucleotide sequence ID" value="XM_001835699.1"/>
</dbReference>
<dbReference type="AlphaFoldDB" id="A8NRC5"/>
<reference evidence="3 4" key="1">
    <citation type="journal article" date="2010" name="Proc. Natl. Acad. Sci. U.S.A.">
        <title>Insights into evolution of multicellular fungi from the assembled chromosomes of the mushroom Coprinopsis cinerea (Coprinus cinereus).</title>
        <authorList>
            <person name="Stajich J.E."/>
            <person name="Wilke S.K."/>
            <person name="Ahren D."/>
            <person name="Au C.H."/>
            <person name="Birren B.W."/>
            <person name="Borodovsky M."/>
            <person name="Burns C."/>
            <person name="Canback B."/>
            <person name="Casselton L.A."/>
            <person name="Cheng C.K."/>
            <person name="Deng J."/>
            <person name="Dietrich F.S."/>
            <person name="Fargo D.C."/>
            <person name="Farman M.L."/>
            <person name="Gathman A.C."/>
            <person name="Goldberg J."/>
            <person name="Guigo R."/>
            <person name="Hoegger P.J."/>
            <person name="Hooker J.B."/>
            <person name="Huggins A."/>
            <person name="James T.Y."/>
            <person name="Kamada T."/>
            <person name="Kilaru S."/>
            <person name="Kodira C."/>
            <person name="Kues U."/>
            <person name="Kupfer D."/>
            <person name="Kwan H.S."/>
            <person name="Lomsadze A."/>
            <person name="Li W."/>
            <person name="Lilly W.W."/>
            <person name="Ma L.J."/>
            <person name="Mackey A.J."/>
            <person name="Manning G."/>
            <person name="Martin F."/>
            <person name="Muraguchi H."/>
            <person name="Natvig D.O."/>
            <person name="Palmerini H."/>
            <person name="Ramesh M.A."/>
            <person name="Rehmeyer C.J."/>
            <person name="Roe B.A."/>
            <person name="Shenoy N."/>
            <person name="Stanke M."/>
            <person name="Ter-Hovhannisyan V."/>
            <person name="Tunlid A."/>
            <person name="Velagapudi R."/>
            <person name="Vision T.J."/>
            <person name="Zeng Q."/>
            <person name="Zolan M.E."/>
            <person name="Pukkila P.J."/>
        </authorList>
    </citation>
    <scope>NUCLEOTIDE SEQUENCE [LARGE SCALE GENOMIC DNA]</scope>
    <source>
        <strain evidence="4">Okayama-7 / 130 / ATCC MYA-4618 / FGSC 9003</strain>
    </source>
</reference>
<dbReference type="InterPro" id="IPR032675">
    <property type="entry name" value="LRR_dom_sf"/>
</dbReference>
<comment type="caution">
    <text evidence="3">The sequence shown here is derived from an EMBL/GenBank/DDBJ whole genome shotgun (WGS) entry which is preliminary data.</text>
</comment>
<gene>
    <name evidence="3" type="ORF">CC1G_07175</name>
</gene>
<dbReference type="GeneID" id="6012286"/>
<dbReference type="InterPro" id="IPR001810">
    <property type="entry name" value="F-box_dom"/>
</dbReference>
<evidence type="ECO:0000259" key="2">
    <source>
        <dbReference type="Pfam" id="PF12937"/>
    </source>
</evidence>
<feature type="domain" description="F-box" evidence="2">
    <location>
        <begin position="13"/>
        <end position="83"/>
    </location>
</feature>
<dbReference type="STRING" id="240176.A8NRC5"/>
<proteinExistence type="predicted"/>
<keyword evidence="4" id="KW-1185">Reference proteome</keyword>
<dbReference type="EMBL" id="AACS02000008">
    <property type="protein sequence ID" value="EAU86096.1"/>
    <property type="molecule type" value="Genomic_DNA"/>
</dbReference>
<feature type="compositionally biased region" description="Acidic residues" evidence="1">
    <location>
        <begin position="539"/>
        <end position="570"/>
    </location>
</feature>
<feature type="region of interest" description="Disordered" evidence="1">
    <location>
        <begin position="539"/>
        <end position="593"/>
    </location>
</feature>
<evidence type="ECO:0000313" key="4">
    <source>
        <dbReference type="Proteomes" id="UP000001861"/>
    </source>
</evidence>
<feature type="compositionally biased region" description="Low complexity" evidence="1">
    <location>
        <begin position="571"/>
        <end position="582"/>
    </location>
</feature>
<organism evidence="3 4">
    <name type="scientific">Coprinopsis cinerea (strain Okayama-7 / 130 / ATCC MYA-4618 / FGSC 9003)</name>
    <name type="common">Inky cap fungus</name>
    <name type="synonym">Hormographiella aspergillata</name>
    <dbReference type="NCBI Taxonomy" id="240176"/>
    <lineage>
        <taxon>Eukaryota</taxon>
        <taxon>Fungi</taxon>
        <taxon>Dikarya</taxon>
        <taxon>Basidiomycota</taxon>
        <taxon>Agaricomycotina</taxon>
        <taxon>Agaricomycetes</taxon>
        <taxon>Agaricomycetidae</taxon>
        <taxon>Agaricales</taxon>
        <taxon>Agaricineae</taxon>
        <taxon>Psathyrellaceae</taxon>
        <taxon>Coprinopsis</taxon>
    </lineage>
</organism>
<dbReference type="InParanoid" id="A8NRC5"/>
<evidence type="ECO:0000313" key="3">
    <source>
        <dbReference type="EMBL" id="EAU86096.1"/>
    </source>
</evidence>
<dbReference type="Gene3D" id="3.80.10.10">
    <property type="entry name" value="Ribonuclease Inhibitor"/>
    <property type="match status" value="1"/>
</dbReference>